<accession>A0A9P0L090</accession>
<dbReference type="AlphaFoldDB" id="A0A9P0L090"/>
<evidence type="ECO:0000313" key="2">
    <source>
        <dbReference type="EMBL" id="CAH1981454.1"/>
    </source>
</evidence>
<keyword evidence="3" id="KW-1185">Reference proteome</keyword>
<protein>
    <submittedName>
        <fullName evidence="2">Uncharacterized protein</fullName>
    </submittedName>
</protein>
<dbReference type="Proteomes" id="UP001152888">
    <property type="component" value="Unassembled WGS sequence"/>
</dbReference>
<name>A0A9P0L090_ACAOB</name>
<sequence>MVDNVEDSVECGEGKKGRQKENTEKGEKIRDQDSPQPSTQEEHAAAETPTKIPKMKVFRFPKTHKTNSAKVFMSTSAKAPDLTKR</sequence>
<evidence type="ECO:0000313" key="3">
    <source>
        <dbReference type="Proteomes" id="UP001152888"/>
    </source>
</evidence>
<gene>
    <name evidence="2" type="ORF">ACAOBT_LOCUS14497</name>
</gene>
<dbReference type="EMBL" id="CAKOFQ010006908">
    <property type="protein sequence ID" value="CAH1981454.1"/>
    <property type="molecule type" value="Genomic_DNA"/>
</dbReference>
<feature type="region of interest" description="Disordered" evidence="1">
    <location>
        <begin position="1"/>
        <end position="57"/>
    </location>
</feature>
<comment type="caution">
    <text evidence="2">The sequence shown here is derived from an EMBL/GenBank/DDBJ whole genome shotgun (WGS) entry which is preliminary data.</text>
</comment>
<organism evidence="2 3">
    <name type="scientific">Acanthoscelides obtectus</name>
    <name type="common">Bean weevil</name>
    <name type="synonym">Bruchus obtectus</name>
    <dbReference type="NCBI Taxonomy" id="200917"/>
    <lineage>
        <taxon>Eukaryota</taxon>
        <taxon>Metazoa</taxon>
        <taxon>Ecdysozoa</taxon>
        <taxon>Arthropoda</taxon>
        <taxon>Hexapoda</taxon>
        <taxon>Insecta</taxon>
        <taxon>Pterygota</taxon>
        <taxon>Neoptera</taxon>
        <taxon>Endopterygota</taxon>
        <taxon>Coleoptera</taxon>
        <taxon>Polyphaga</taxon>
        <taxon>Cucujiformia</taxon>
        <taxon>Chrysomeloidea</taxon>
        <taxon>Chrysomelidae</taxon>
        <taxon>Bruchinae</taxon>
        <taxon>Bruchini</taxon>
        <taxon>Acanthoscelides</taxon>
    </lineage>
</organism>
<feature type="compositionally biased region" description="Acidic residues" evidence="1">
    <location>
        <begin position="1"/>
        <end position="10"/>
    </location>
</feature>
<reference evidence="2" key="1">
    <citation type="submission" date="2022-03" db="EMBL/GenBank/DDBJ databases">
        <authorList>
            <person name="Sayadi A."/>
        </authorList>
    </citation>
    <scope>NUCLEOTIDE SEQUENCE</scope>
</reference>
<proteinExistence type="predicted"/>
<feature type="compositionally biased region" description="Basic and acidic residues" evidence="1">
    <location>
        <begin position="12"/>
        <end position="33"/>
    </location>
</feature>
<evidence type="ECO:0000256" key="1">
    <source>
        <dbReference type="SAM" id="MobiDB-lite"/>
    </source>
</evidence>